<accession>A0A075WHV0</accession>
<dbReference type="HOGENOM" id="CLU_2678652_0_0_2"/>
<dbReference type="SMR" id="A0A075WHV0"/>
<organism evidence="1 2">
    <name type="scientific">Archaeoglobus fulgidus DSM 8774</name>
    <dbReference type="NCBI Taxonomy" id="1344584"/>
    <lineage>
        <taxon>Archaea</taxon>
        <taxon>Methanobacteriati</taxon>
        <taxon>Methanobacteriota</taxon>
        <taxon>Archaeoglobi</taxon>
        <taxon>Archaeoglobales</taxon>
        <taxon>Archaeoglobaceae</taxon>
        <taxon>Archaeoglobus</taxon>
    </lineage>
</organism>
<proteinExistence type="predicted"/>
<sequence length="74" mass="8839">MEVQVLEAGKIISPNEKVIVWRIGDYFLIKKIEGKKTLERIGEIRKKLEDRDMLLSEEEVVKTVKEVREEWKRL</sequence>
<gene>
    <name evidence="1" type="ORF">AFULGI_00002920</name>
</gene>
<dbReference type="Proteomes" id="UP000028501">
    <property type="component" value="Chromosome"/>
</dbReference>
<dbReference type="EMBL" id="CP006577">
    <property type="protein sequence ID" value="AIG97118.1"/>
    <property type="molecule type" value="Genomic_DNA"/>
</dbReference>
<name>A0A075WHV0_ARCFL</name>
<dbReference type="GeneID" id="24793834"/>
<evidence type="ECO:0000313" key="2">
    <source>
        <dbReference type="Proteomes" id="UP000028501"/>
    </source>
</evidence>
<dbReference type="KEGG" id="afg:AFULGI_00002920"/>
<protein>
    <submittedName>
        <fullName evidence="1">Uncharacterized protein</fullName>
    </submittedName>
</protein>
<dbReference type="RefSeq" id="WP_010877805.1">
    <property type="nucleotide sequence ID" value="NZ_CP006577.1"/>
</dbReference>
<evidence type="ECO:0000313" key="1">
    <source>
        <dbReference type="EMBL" id="AIG97118.1"/>
    </source>
</evidence>
<dbReference type="AlphaFoldDB" id="A0A075WHV0"/>
<reference evidence="1 2" key="1">
    <citation type="submission" date="2013-07" db="EMBL/GenBank/DDBJ databases">
        <title>Genome of Archaeoglobus fulgidus.</title>
        <authorList>
            <person name="Fiebig A."/>
            <person name="Birkeland N.-K."/>
        </authorList>
    </citation>
    <scope>NUCLEOTIDE SEQUENCE [LARGE SCALE GENOMIC DNA]</scope>
    <source>
        <strain evidence="1 2">DSM 8774</strain>
    </source>
</reference>